<evidence type="ECO:0000313" key="1">
    <source>
        <dbReference type="EMBL" id="RDD82291.1"/>
    </source>
</evidence>
<dbReference type="OrthoDB" id="118834at2"/>
<organism evidence="1 2">
    <name type="scientific">Dyella tabacisoli</name>
    <dbReference type="NCBI Taxonomy" id="2282381"/>
    <lineage>
        <taxon>Bacteria</taxon>
        <taxon>Pseudomonadati</taxon>
        <taxon>Pseudomonadota</taxon>
        <taxon>Gammaproteobacteria</taxon>
        <taxon>Lysobacterales</taxon>
        <taxon>Rhodanobacteraceae</taxon>
        <taxon>Dyella</taxon>
    </lineage>
</organism>
<name>A0A369UP27_9GAMM</name>
<accession>A0A369UP27</accession>
<comment type="caution">
    <text evidence="1">The sequence shown here is derived from an EMBL/GenBank/DDBJ whole genome shotgun (WGS) entry which is preliminary data.</text>
</comment>
<proteinExistence type="predicted"/>
<reference evidence="1 2" key="1">
    <citation type="submission" date="2018-07" db="EMBL/GenBank/DDBJ databases">
        <title>Dyella tabacisoli L4-6T, whole genome shotgun sequence.</title>
        <authorList>
            <person name="Zhou X.-K."/>
            <person name="Li W.-J."/>
            <person name="Duan Y.-Q."/>
        </authorList>
    </citation>
    <scope>NUCLEOTIDE SEQUENCE [LARGE SCALE GENOMIC DNA]</scope>
    <source>
        <strain evidence="1 2">L4-6</strain>
    </source>
</reference>
<keyword evidence="2" id="KW-1185">Reference proteome</keyword>
<protein>
    <submittedName>
        <fullName evidence="1">Uncharacterized protein</fullName>
    </submittedName>
</protein>
<gene>
    <name evidence="1" type="ORF">DVJ77_07675</name>
</gene>
<dbReference type="AlphaFoldDB" id="A0A369UP27"/>
<evidence type="ECO:0000313" key="2">
    <source>
        <dbReference type="Proteomes" id="UP000253782"/>
    </source>
</evidence>
<sequence>MLGFAVMPNVTQRWGSLVLTPTYALSSHYGHVSLDPVTHVVTFAIEAAYSPNWKPTGANR</sequence>
<dbReference type="EMBL" id="QQAH01000006">
    <property type="protein sequence ID" value="RDD82291.1"/>
    <property type="molecule type" value="Genomic_DNA"/>
</dbReference>
<dbReference type="Proteomes" id="UP000253782">
    <property type="component" value="Unassembled WGS sequence"/>
</dbReference>